<dbReference type="PANTHER" id="PTHR42791:SF14">
    <property type="entry name" value="N-ACETYLTRANSFERASE DOMAIN-CONTAINING PROTEIN"/>
    <property type="match status" value="1"/>
</dbReference>
<organism evidence="1 2">
    <name type="scientific">Gymnopus androsaceus JB14</name>
    <dbReference type="NCBI Taxonomy" id="1447944"/>
    <lineage>
        <taxon>Eukaryota</taxon>
        <taxon>Fungi</taxon>
        <taxon>Dikarya</taxon>
        <taxon>Basidiomycota</taxon>
        <taxon>Agaricomycotina</taxon>
        <taxon>Agaricomycetes</taxon>
        <taxon>Agaricomycetidae</taxon>
        <taxon>Agaricales</taxon>
        <taxon>Marasmiineae</taxon>
        <taxon>Omphalotaceae</taxon>
        <taxon>Gymnopus</taxon>
    </lineage>
</organism>
<keyword evidence="2" id="KW-1185">Reference proteome</keyword>
<dbReference type="Gene3D" id="3.40.630.30">
    <property type="match status" value="1"/>
</dbReference>
<evidence type="ECO:0000313" key="1">
    <source>
        <dbReference type="EMBL" id="KAE9399193.1"/>
    </source>
</evidence>
<dbReference type="SUPFAM" id="SSF55729">
    <property type="entry name" value="Acyl-CoA N-acyltransferases (Nat)"/>
    <property type="match status" value="1"/>
</dbReference>
<dbReference type="Proteomes" id="UP000799118">
    <property type="component" value="Unassembled WGS sequence"/>
</dbReference>
<dbReference type="PANTHER" id="PTHR42791">
    <property type="entry name" value="GNAT FAMILY ACETYLTRANSFERASE"/>
    <property type="match status" value="1"/>
</dbReference>
<dbReference type="OrthoDB" id="2744543at2759"/>
<protein>
    <recommendedName>
        <fullName evidence="3">N-acetyltransferase domain-containing protein</fullName>
    </recommendedName>
</protein>
<dbReference type="AlphaFoldDB" id="A0A6A4HMF4"/>
<proteinExistence type="predicted"/>
<dbReference type="InterPro" id="IPR016181">
    <property type="entry name" value="Acyl_CoA_acyltransferase"/>
</dbReference>
<dbReference type="EMBL" id="ML769472">
    <property type="protein sequence ID" value="KAE9399193.1"/>
    <property type="molecule type" value="Genomic_DNA"/>
</dbReference>
<evidence type="ECO:0000313" key="2">
    <source>
        <dbReference type="Proteomes" id="UP000799118"/>
    </source>
</evidence>
<accession>A0A6A4HMF4</accession>
<name>A0A6A4HMF4_9AGAR</name>
<sequence length="229" mass="26215">MPSLILSRASETDIDELLDPLYAAFKGNDLRTMFFGHDTPASRASAKARIAASMKKGGQNVWLKVIEKETGKVISGSWWMIYPNWVPSEGFTETAAAKVSIDYLEGDDRYMGEAMLKDWMMRRARYMYSHSHLLLALLFTDPTYQKCGAGSMQVQWGTTLADQLFVPMYIEGTPTGHHLYAKNGAADLEKVRFEIKNPRDLKEIWINEYTMMRREPCKSAIEREKRARK</sequence>
<reference evidence="1" key="1">
    <citation type="journal article" date="2019" name="Environ. Microbiol.">
        <title>Fungal ecological strategies reflected in gene transcription - a case study of two litter decomposers.</title>
        <authorList>
            <person name="Barbi F."/>
            <person name="Kohler A."/>
            <person name="Barry K."/>
            <person name="Baskaran P."/>
            <person name="Daum C."/>
            <person name="Fauchery L."/>
            <person name="Ihrmark K."/>
            <person name="Kuo A."/>
            <person name="LaButti K."/>
            <person name="Lipzen A."/>
            <person name="Morin E."/>
            <person name="Grigoriev I.V."/>
            <person name="Henrissat B."/>
            <person name="Lindahl B."/>
            <person name="Martin F."/>
        </authorList>
    </citation>
    <scope>NUCLEOTIDE SEQUENCE</scope>
    <source>
        <strain evidence="1">JB14</strain>
    </source>
</reference>
<dbReference type="InterPro" id="IPR052523">
    <property type="entry name" value="Trichothecene_AcTrans"/>
</dbReference>
<gene>
    <name evidence="1" type="ORF">BT96DRAFT_994163</name>
</gene>
<evidence type="ECO:0008006" key="3">
    <source>
        <dbReference type="Google" id="ProtNLM"/>
    </source>
</evidence>